<reference evidence="1 2" key="2">
    <citation type="submission" date="2020-06" db="EMBL/GenBank/DDBJ databases">
        <title>Complete Genome Sequence of Clostridium muelleri sp. nov. P21T, an Acid-Alcohol Producing Acetogen Isolated from Old Hay.</title>
        <authorList>
            <person name="Duncan K.E."/>
            <person name="Tanner R.S."/>
        </authorList>
    </citation>
    <scope>NUCLEOTIDE SEQUENCE [LARGE SCALE GENOMIC DNA]</scope>
    <source>
        <strain evidence="1 2">P21</strain>
    </source>
</reference>
<reference evidence="1 2" key="1">
    <citation type="submission" date="2020-04" db="EMBL/GenBank/DDBJ databases">
        <authorList>
            <person name="Doyle D.A."/>
        </authorList>
    </citation>
    <scope>NUCLEOTIDE SEQUENCE [LARGE SCALE GENOMIC DNA]</scope>
    <source>
        <strain evidence="1 2">P21</strain>
    </source>
</reference>
<protein>
    <submittedName>
        <fullName evidence="1">Uncharacterized protein</fullName>
    </submittedName>
</protein>
<comment type="caution">
    <text evidence="1">The sequence shown here is derived from an EMBL/GenBank/DDBJ whole genome shotgun (WGS) entry which is preliminary data.</text>
</comment>
<accession>A0A7Y0ELB8</accession>
<proteinExistence type="predicted"/>
<dbReference type="RefSeq" id="WP_169300158.1">
    <property type="nucleotide sequence ID" value="NZ_JABBNI010000066.1"/>
</dbReference>
<dbReference type="AlphaFoldDB" id="A0A7Y0ELB8"/>
<organism evidence="1 2">
    <name type="scientific">Clostridium muellerianum</name>
    <dbReference type="NCBI Taxonomy" id="2716538"/>
    <lineage>
        <taxon>Bacteria</taxon>
        <taxon>Bacillati</taxon>
        <taxon>Bacillota</taxon>
        <taxon>Clostridia</taxon>
        <taxon>Eubacteriales</taxon>
        <taxon>Clostridiaceae</taxon>
        <taxon>Clostridium</taxon>
    </lineage>
</organism>
<evidence type="ECO:0000313" key="2">
    <source>
        <dbReference type="Proteomes" id="UP000537131"/>
    </source>
</evidence>
<gene>
    <name evidence="1" type="ORF">HBE96_23575</name>
</gene>
<name>A0A7Y0ELB8_9CLOT</name>
<keyword evidence="2" id="KW-1185">Reference proteome</keyword>
<sequence length="81" mass="9370">MIKRGSLVEIEEISYSDNYPNIKVYIRGSCLSNCNIGEFVNIKTITGHIMSGIVSTHKFLYYNNKKIKKNFKEILLINLKK</sequence>
<dbReference type="EMBL" id="JABBNI010000066">
    <property type="protein sequence ID" value="NMM65561.1"/>
    <property type="molecule type" value="Genomic_DNA"/>
</dbReference>
<dbReference type="Proteomes" id="UP000537131">
    <property type="component" value="Unassembled WGS sequence"/>
</dbReference>
<evidence type="ECO:0000313" key="1">
    <source>
        <dbReference type="EMBL" id="NMM65561.1"/>
    </source>
</evidence>